<dbReference type="Pfam" id="PF00700">
    <property type="entry name" value="Flagellin_C"/>
    <property type="match status" value="1"/>
</dbReference>
<accession>A0ABX0G4M3</accession>
<dbReference type="RefSeq" id="WP_207623648.1">
    <property type="nucleotide sequence ID" value="NZ_JAANHS010000002.1"/>
</dbReference>
<dbReference type="Proteomes" id="UP001515660">
    <property type="component" value="Unassembled WGS sequence"/>
</dbReference>
<reference evidence="2 3" key="1">
    <citation type="journal article" date="2022" name="Microorganisms">
        <title>Genome Sequence and Characterization of a Xanthorhodopsin-Containing, Aerobic Anoxygenic Phototrophic Rhodobacter Species, Isolated from Mesophilic Conditions at Yellowstone National Park.</title>
        <authorList>
            <person name="Kyndt J.A."/>
            <person name="Robertson S."/>
            <person name="Shoffstall I.B."/>
            <person name="Ramaley R.F."/>
            <person name="Meyer T.E."/>
        </authorList>
    </citation>
    <scope>NUCLEOTIDE SEQUENCE [LARGE SCALE GENOMIC DNA]</scope>
    <source>
        <strain evidence="2 3">M37P</strain>
    </source>
</reference>
<name>A0ABX0G4M3_9RHOB</name>
<protein>
    <submittedName>
        <fullName evidence="2">Flagellar biosynthesis protein FlgL</fullName>
    </submittedName>
</protein>
<proteinExistence type="predicted"/>
<organism evidence="2 3">
    <name type="scientific">Rhodobacter calidifons</name>
    <dbReference type="NCBI Taxonomy" id="2715277"/>
    <lineage>
        <taxon>Bacteria</taxon>
        <taxon>Pseudomonadati</taxon>
        <taxon>Pseudomonadota</taxon>
        <taxon>Alphaproteobacteria</taxon>
        <taxon>Rhodobacterales</taxon>
        <taxon>Rhodobacter group</taxon>
        <taxon>Rhodobacter</taxon>
    </lineage>
</organism>
<sequence length="332" mass="34268">MRVSVGDASLTNILARQGADLRGQVQRAAQEVATGRHTDIGKHLRGDFSPLLAIDASLARLAAFKSTAADAAFQVAAQQASIQGLSQLASGISTALLGARDVATPAQIDTLAADARGRLASAVGLLNVQASGRAVFSGQATGTPPLGPVEDMLAALETAAAGATTAGQVAAAVTTWFNDPLGFASFYRGEVALTDVPVAPGETAEISTTAMDPAIRDTLAGLAMAALLDRGVLAADRGERARLAVTAGQELMRSEDARIALAARIGAVEAQIESARTRNGAEETALGILRSETGSVDPYEAATRLETFRAQLESLYLVTARVSRLSLTEYLR</sequence>
<gene>
    <name evidence="2" type="ORF">G8O29_04090</name>
</gene>
<feature type="domain" description="Flagellin C-terminal" evidence="1">
    <location>
        <begin position="262"/>
        <end position="331"/>
    </location>
</feature>
<keyword evidence="2" id="KW-0966">Cell projection</keyword>
<dbReference type="SUPFAM" id="SSF64518">
    <property type="entry name" value="Phase 1 flagellin"/>
    <property type="match status" value="1"/>
</dbReference>
<dbReference type="InterPro" id="IPR046358">
    <property type="entry name" value="Flagellin_C"/>
</dbReference>
<dbReference type="EMBL" id="JAANHS010000002">
    <property type="protein sequence ID" value="NHB75922.1"/>
    <property type="molecule type" value="Genomic_DNA"/>
</dbReference>
<evidence type="ECO:0000313" key="3">
    <source>
        <dbReference type="Proteomes" id="UP001515660"/>
    </source>
</evidence>
<keyword evidence="2" id="KW-0282">Flagellum</keyword>
<keyword evidence="2" id="KW-0969">Cilium</keyword>
<evidence type="ECO:0000313" key="2">
    <source>
        <dbReference type="EMBL" id="NHB75922.1"/>
    </source>
</evidence>
<keyword evidence="3" id="KW-1185">Reference proteome</keyword>
<evidence type="ECO:0000259" key="1">
    <source>
        <dbReference type="Pfam" id="PF00700"/>
    </source>
</evidence>
<comment type="caution">
    <text evidence="2">The sequence shown here is derived from an EMBL/GenBank/DDBJ whole genome shotgun (WGS) entry which is preliminary data.</text>
</comment>